<dbReference type="OrthoDB" id="9768696at2"/>
<dbReference type="RefSeq" id="WP_109720314.1">
    <property type="nucleotide sequence ID" value="NZ_QEQK01000007.1"/>
</dbReference>
<accession>A0A363UL09</accession>
<dbReference type="AlphaFoldDB" id="A0A363UL09"/>
<dbReference type="Proteomes" id="UP000251800">
    <property type="component" value="Unassembled WGS sequence"/>
</dbReference>
<dbReference type="GO" id="GO:0005524">
    <property type="term" value="F:ATP binding"/>
    <property type="evidence" value="ECO:0007669"/>
    <property type="project" value="UniProtKB-KW"/>
</dbReference>
<dbReference type="Gene3D" id="2.40.100.10">
    <property type="entry name" value="Cyclophilin-like"/>
    <property type="match status" value="1"/>
</dbReference>
<protein>
    <submittedName>
        <fullName evidence="5">Allophanate hydrolase</fullName>
    </submittedName>
</protein>
<dbReference type="InterPro" id="IPR003778">
    <property type="entry name" value="CT_A_B"/>
</dbReference>
<dbReference type="Pfam" id="PF02626">
    <property type="entry name" value="CT_A_B"/>
    <property type="match status" value="1"/>
</dbReference>
<reference evidence="5 6" key="1">
    <citation type="submission" date="2018-05" db="EMBL/GenBank/DDBJ databases">
        <title>Abyssibacter profundi OUC007T gen. nov., sp. nov, a marine bacterium isolated from seawater of the Mariana Trench.</title>
        <authorList>
            <person name="Zhou S."/>
        </authorList>
    </citation>
    <scope>NUCLEOTIDE SEQUENCE [LARGE SCALE GENOMIC DNA]</scope>
    <source>
        <strain evidence="5 6">OUC007</strain>
    </source>
</reference>
<evidence type="ECO:0000313" key="5">
    <source>
        <dbReference type="EMBL" id="PWN56098.1"/>
    </source>
</evidence>
<keyword evidence="1" id="KW-0547">Nucleotide-binding</keyword>
<evidence type="ECO:0000256" key="3">
    <source>
        <dbReference type="ARBA" id="ARBA00022840"/>
    </source>
</evidence>
<evidence type="ECO:0000259" key="4">
    <source>
        <dbReference type="SMART" id="SM00797"/>
    </source>
</evidence>
<evidence type="ECO:0000313" key="6">
    <source>
        <dbReference type="Proteomes" id="UP000251800"/>
    </source>
</evidence>
<proteinExistence type="predicted"/>
<dbReference type="EMBL" id="QEQK01000007">
    <property type="protein sequence ID" value="PWN56098.1"/>
    <property type="molecule type" value="Genomic_DNA"/>
</dbReference>
<gene>
    <name evidence="5" type="ORF">DEH80_09830</name>
</gene>
<feature type="domain" description="Carboxyltransferase" evidence="4">
    <location>
        <begin position="25"/>
        <end position="302"/>
    </location>
</feature>
<evidence type="ECO:0000256" key="2">
    <source>
        <dbReference type="ARBA" id="ARBA00022801"/>
    </source>
</evidence>
<dbReference type="PANTHER" id="PTHR43309:SF4">
    <property type="entry name" value="CARBOXYLTRANSFERASE DOMAIN-CONTAINING PROTEIN"/>
    <property type="match status" value="1"/>
</dbReference>
<sequence length="319" mass="33671">MNGLLIRAAGPRSLIQDRGRFGHHGLGITTGGPLDWIALDWANRLLGNAADAAAVEITLGPLELEAMIPTTLVVTGPATLSINNRTQPAWQGHAVRPGDRIAVGVKPAGLCAYLALAGGVQSRPMLGSRASVTREALGGLHGRDSEPLQTGDFLPVSPDTGTPIHGLPTAHQPIYSQSVTLRMLPGFQWRQFGRAARRKLASAHFTVSAQSSRMGLRLDGPAIATPEQTIDSEGVCTGAIQITPAGQPIVLLPDRQTMGGYPKPGAVITADWPRLGQLRPGAQLRFQPVTASTARRALAEILEPMSAFEEAGHRADTTD</sequence>
<comment type="caution">
    <text evidence="5">The sequence shown here is derived from an EMBL/GenBank/DDBJ whole genome shotgun (WGS) entry which is preliminary data.</text>
</comment>
<evidence type="ECO:0000256" key="1">
    <source>
        <dbReference type="ARBA" id="ARBA00022741"/>
    </source>
</evidence>
<dbReference type="PANTHER" id="PTHR43309">
    <property type="entry name" value="5-OXOPROLINASE SUBUNIT C"/>
    <property type="match status" value="1"/>
</dbReference>
<dbReference type="SUPFAM" id="SSF50891">
    <property type="entry name" value="Cyclophilin-like"/>
    <property type="match status" value="1"/>
</dbReference>
<keyword evidence="3" id="KW-0067">ATP-binding</keyword>
<keyword evidence="6" id="KW-1185">Reference proteome</keyword>
<organism evidence="5 6">
    <name type="scientific">Abyssibacter profundi</name>
    <dbReference type="NCBI Taxonomy" id="2182787"/>
    <lineage>
        <taxon>Bacteria</taxon>
        <taxon>Pseudomonadati</taxon>
        <taxon>Pseudomonadota</taxon>
        <taxon>Gammaproteobacteria</taxon>
        <taxon>Chromatiales</taxon>
        <taxon>Oceanococcaceae</taxon>
        <taxon>Abyssibacter</taxon>
    </lineage>
</organism>
<keyword evidence="2 5" id="KW-0378">Hydrolase</keyword>
<dbReference type="InterPro" id="IPR052708">
    <property type="entry name" value="PxpC"/>
</dbReference>
<dbReference type="InterPro" id="IPR029000">
    <property type="entry name" value="Cyclophilin-like_dom_sf"/>
</dbReference>
<dbReference type="GO" id="GO:0016787">
    <property type="term" value="F:hydrolase activity"/>
    <property type="evidence" value="ECO:0007669"/>
    <property type="project" value="UniProtKB-KW"/>
</dbReference>
<name>A0A363UL09_9GAMM</name>
<dbReference type="SMART" id="SM00797">
    <property type="entry name" value="AHS2"/>
    <property type="match status" value="1"/>
</dbReference>